<keyword evidence="1" id="KW-1133">Transmembrane helix</keyword>
<proteinExistence type="predicted"/>
<feature type="transmembrane region" description="Helical" evidence="1">
    <location>
        <begin position="67"/>
        <end position="91"/>
    </location>
</feature>
<dbReference type="EMBL" id="CAJEWN010000143">
    <property type="protein sequence ID" value="CAD2168591.1"/>
    <property type="molecule type" value="Genomic_DNA"/>
</dbReference>
<dbReference type="PANTHER" id="PTHR23021:SF11">
    <property type="entry name" value="SERPENTINE RECEPTOR, CLASS T"/>
    <property type="match status" value="1"/>
</dbReference>
<dbReference type="SUPFAM" id="SSF81321">
    <property type="entry name" value="Family A G protein-coupled receptor-like"/>
    <property type="match status" value="1"/>
</dbReference>
<dbReference type="PANTHER" id="PTHR23021">
    <property type="entry name" value="SERPENTINE RECEPTOR, CLASS T"/>
    <property type="match status" value="1"/>
</dbReference>
<gene>
    <name evidence="2" type="ORF">MENT_LOCUS19968</name>
</gene>
<keyword evidence="1" id="KW-0472">Membrane</keyword>
<feature type="transmembrane region" description="Helical" evidence="1">
    <location>
        <begin position="32"/>
        <end position="55"/>
    </location>
</feature>
<protein>
    <submittedName>
        <fullName evidence="2">Uncharacterized protein</fullName>
    </submittedName>
</protein>
<evidence type="ECO:0000313" key="3">
    <source>
        <dbReference type="Proteomes" id="UP000580250"/>
    </source>
</evidence>
<sequence length="331" mass="38724">MEYILWNRKDFDIVYNCTGINVDDVPIEKRRYPIAAIICIILGFIYYPLYFPCLYSFWKNRNNNPCYLLLIYLSILDILYLWVPTFAFGIFSLNGVVYCSSPIFTYFVGCFSLYIYTAECSADLILGINRCIEMAFPKISKKLFHNNRVYIWIIFSNLYGLYWLLFRHSGIFNGITFEFSFEPLIGYRDFRMELFKEDLRIFTIHNTILAVGSPIIYLIFSLCVFFKSRELIDSVSKEEKMVFLQVFIISMLNTLEGITYAYNMNNPDNGILPLMIAHFSWLHIHGFPPVIYLTLNKTVRTDTKILLGKFFSLFKTNQNQVISIVGPAQNG</sequence>
<dbReference type="Proteomes" id="UP000580250">
    <property type="component" value="Unassembled WGS sequence"/>
</dbReference>
<feature type="transmembrane region" description="Helical" evidence="1">
    <location>
        <begin position="241"/>
        <end position="262"/>
    </location>
</feature>
<evidence type="ECO:0000313" key="2">
    <source>
        <dbReference type="EMBL" id="CAD2168591.1"/>
    </source>
</evidence>
<organism evidence="2 3">
    <name type="scientific">Meloidogyne enterolobii</name>
    <name type="common">Root-knot nematode worm</name>
    <name type="synonym">Meloidogyne mayaguensis</name>
    <dbReference type="NCBI Taxonomy" id="390850"/>
    <lineage>
        <taxon>Eukaryota</taxon>
        <taxon>Metazoa</taxon>
        <taxon>Ecdysozoa</taxon>
        <taxon>Nematoda</taxon>
        <taxon>Chromadorea</taxon>
        <taxon>Rhabditida</taxon>
        <taxon>Tylenchina</taxon>
        <taxon>Tylenchomorpha</taxon>
        <taxon>Tylenchoidea</taxon>
        <taxon>Meloidogynidae</taxon>
        <taxon>Meloidogyninae</taxon>
        <taxon>Meloidogyne</taxon>
    </lineage>
</organism>
<reference evidence="2 3" key="1">
    <citation type="submission" date="2020-08" db="EMBL/GenBank/DDBJ databases">
        <authorList>
            <person name="Koutsovoulos G."/>
            <person name="Danchin GJ E."/>
        </authorList>
    </citation>
    <scope>NUCLEOTIDE SEQUENCE [LARGE SCALE GENOMIC DNA]</scope>
</reference>
<dbReference type="Gene3D" id="1.20.1070.10">
    <property type="entry name" value="Rhodopsin 7-helix transmembrane proteins"/>
    <property type="match status" value="1"/>
</dbReference>
<feature type="transmembrane region" description="Helical" evidence="1">
    <location>
        <begin position="149"/>
        <end position="166"/>
    </location>
</feature>
<keyword evidence="1" id="KW-0812">Transmembrane</keyword>
<feature type="transmembrane region" description="Helical" evidence="1">
    <location>
        <begin position="199"/>
        <end position="220"/>
    </location>
</feature>
<feature type="transmembrane region" description="Helical" evidence="1">
    <location>
        <begin position="103"/>
        <end position="128"/>
    </location>
</feature>
<evidence type="ECO:0000256" key="1">
    <source>
        <dbReference type="SAM" id="Phobius"/>
    </source>
</evidence>
<accession>A0A6V7V324</accession>
<dbReference type="AlphaFoldDB" id="A0A6V7V324"/>
<comment type="caution">
    <text evidence="2">The sequence shown here is derived from an EMBL/GenBank/DDBJ whole genome shotgun (WGS) entry which is preliminary data.</text>
</comment>
<dbReference type="InterPro" id="IPR019425">
    <property type="entry name" value="7TM_GPCR_serpentine_rcpt_Srt"/>
</dbReference>
<feature type="transmembrane region" description="Helical" evidence="1">
    <location>
        <begin position="274"/>
        <end position="295"/>
    </location>
</feature>
<name>A0A6V7V324_MELEN</name>
<dbReference type="Pfam" id="PF10321">
    <property type="entry name" value="7TM_GPCR_Srt"/>
    <property type="match status" value="1"/>
</dbReference>